<dbReference type="InterPro" id="IPR029510">
    <property type="entry name" value="Ald_DH_CS_GLU"/>
</dbReference>
<dbReference type="InterPro" id="IPR016160">
    <property type="entry name" value="Ald_DH_CS_CYS"/>
</dbReference>
<proteinExistence type="inferred from homology"/>
<feature type="active site" evidence="4">
    <location>
        <position position="245"/>
    </location>
</feature>
<dbReference type="GO" id="GO:0009450">
    <property type="term" value="P:gamma-aminobutyric acid catabolic process"/>
    <property type="evidence" value="ECO:0007669"/>
    <property type="project" value="TreeGrafter"/>
</dbReference>
<accession>A0A1N5VA40</accession>
<evidence type="ECO:0000313" key="8">
    <source>
        <dbReference type="Proteomes" id="UP000195607"/>
    </source>
</evidence>
<dbReference type="SUPFAM" id="SSF53720">
    <property type="entry name" value="ALDH-like"/>
    <property type="match status" value="1"/>
</dbReference>
<dbReference type="GeneID" id="41588551"/>
<comment type="similarity">
    <text evidence="1 5">Belongs to the aldehyde dehydrogenase family.</text>
</comment>
<dbReference type="FunFam" id="3.40.309.10:FF:000009">
    <property type="entry name" value="Aldehyde dehydrogenase A"/>
    <property type="match status" value="1"/>
</dbReference>
<dbReference type="Gene3D" id="3.40.605.10">
    <property type="entry name" value="Aldehyde Dehydrogenase, Chain A, domain 1"/>
    <property type="match status" value="1"/>
</dbReference>
<comment type="subunit">
    <text evidence="2">Homotetramer.</text>
</comment>
<evidence type="ECO:0000259" key="6">
    <source>
        <dbReference type="Pfam" id="PF00171"/>
    </source>
</evidence>
<dbReference type="Gene3D" id="3.40.309.10">
    <property type="entry name" value="Aldehyde Dehydrogenase, Chain A, domain 2"/>
    <property type="match status" value="1"/>
</dbReference>
<dbReference type="NCBIfam" id="NF040792">
    <property type="entry name" value="glyc_ald_dh"/>
    <property type="match status" value="1"/>
</dbReference>
<reference evidence="7 8" key="1">
    <citation type="submission" date="2016-04" db="EMBL/GenBank/DDBJ databases">
        <authorList>
            <person name="Evans L.H."/>
            <person name="Alamgir A."/>
            <person name="Owens N."/>
            <person name="Weber N.D."/>
            <person name="Virtaneva K."/>
            <person name="Barbian K."/>
            <person name="Babar A."/>
            <person name="Rosenke K."/>
        </authorList>
    </citation>
    <scope>NUCLEOTIDE SEQUENCE [LARGE SCALE GENOMIC DNA]</scope>
    <source>
        <strain evidence="8">S5(T) (JCM 30642 \VKM B-2941)</strain>
    </source>
</reference>
<evidence type="ECO:0000256" key="1">
    <source>
        <dbReference type="ARBA" id="ARBA00009986"/>
    </source>
</evidence>
<dbReference type="PANTHER" id="PTHR43353">
    <property type="entry name" value="SUCCINATE-SEMIALDEHYDE DEHYDROGENASE, MITOCHONDRIAL"/>
    <property type="match status" value="1"/>
</dbReference>
<dbReference type="InterPro" id="IPR053507">
    <property type="entry name" value="NADP-Glyceraldehyde_DH"/>
</dbReference>
<name>A0A1N5VA40_9ARCH</name>
<dbReference type="RefSeq" id="WP_021788981.1">
    <property type="nucleotide sequence ID" value="NZ_LT671858.1"/>
</dbReference>
<evidence type="ECO:0000313" key="7">
    <source>
        <dbReference type="EMBL" id="SIM70022.1"/>
    </source>
</evidence>
<gene>
    <name evidence="7" type="ORF">CSP5_1304</name>
</gene>
<evidence type="ECO:0000256" key="4">
    <source>
        <dbReference type="PROSITE-ProRule" id="PRU10007"/>
    </source>
</evidence>
<evidence type="ECO:0000256" key="5">
    <source>
        <dbReference type="RuleBase" id="RU003345"/>
    </source>
</evidence>
<dbReference type="InterPro" id="IPR016161">
    <property type="entry name" value="Ald_DH/histidinol_DH"/>
</dbReference>
<feature type="domain" description="Aldehyde dehydrogenase" evidence="6">
    <location>
        <begin position="9"/>
        <end position="471"/>
    </location>
</feature>
<protein>
    <submittedName>
        <fullName evidence="7">Lactaldehyde dehydrogenase/glycolaldehyde dehydrogenase</fullName>
    </submittedName>
</protein>
<dbReference type="FunFam" id="3.40.605.10:FF:000007">
    <property type="entry name" value="NAD/NADP-dependent betaine aldehyde dehydrogenase"/>
    <property type="match status" value="1"/>
</dbReference>
<keyword evidence="3 5" id="KW-0560">Oxidoreductase</keyword>
<dbReference type="PROSITE" id="PS00687">
    <property type="entry name" value="ALDEHYDE_DEHYDR_GLU"/>
    <property type="match status" value="1"/>
</dbReference>
<dbReference type="Proteomes" id="UP000195607">
    <property type="component" value="Chromosome I"/>
</dbReference>
<dbReference type="GO" id="GO:0004777">
    <property type="term" value="F:succinate-semialdehyde dehydrogenase (NAD+) activity"/>
    <property type="evidence" value="ECO:0007669"/>
    <property type="project" value="TreeGrafter"/>
</dbReference>
<dbReference type="PANTHER" id="PTHR43353:SF5">
    <property type="entry name" value="SUCCINATE-SEMIALDEHYDE DEHYDROGENASE, MITOCHONDRIAL"/>
    <property type="match status" value="1"/>
</dbReference>
<dbReference type="InterPro" id="IPR016162">
    <property type="entry name" value="Ald_DH_N"/>
</dbReference>
<sequence length="488" mass="54194">MKNLIDGKWVDSSSGKTLDDLNPATGMKIDTFPAATKDDVSRAIDAAEGTFWKWNDLGSKERGRIVRKAGDLIQAKRKELEDLLVRECGKIRPQAQEEVNGVLDQIYYYAEFERKINGDLVEGDSSTRKIFQYKVPRGVVVALTPWNFPAAMVARKLAPALMTGNSVVLKPSSDTPLIAEWIVRKFQEAGIPDGVLNFVTGKGSEIGDFIVSHKKVALVTLTGSTGTGQRIIQQSSANMSKLMLELGGKAPFIVWNDADMEKALTTLVWAKFWNAGQSCIAAERLYIHEDIADKFEEKFISMTKGIKVGDPETAQMGPLINHDAQKNMENVIAESEKENLKILSGGRKPDLKGEFNKGFFFEPTLIDNVPQKSSIFQDEIFGPVLGIHRVNDWDETIKMANDSQFGLASYLFTEDNKRIYQASEAIRFGELYVNMPGPESSQGYHTGFRMTGLAGEGSKYGIGEYLQLKNVYVDYSRDKLKLGSIPGF</sequence>
<dbReference type="AlphaFoldDB" id="A0A1N5VA40"/>
<dbReference type="InterPro" id="IPR015590">
    <property type="entry name" value="Aldehyde_DH_dom"/>
</dbReference>
<dbReference type="Pfam" id="PF00171">
    <property type="entry name" value="Aldedh"/>
    <property type="match status" value="1"/>
</dbReference>
<evidence type="ECO:0000256" key="3">
    <source>
        <dbReference type="ARBA" id="ARBA00023002"/>
    </source>
</evidence>
<dbReference type="EMBL" id="LT671858">
    <property type="protein sequence ID" value="SIM70022.1"/>
    <property type="molecule type" value="Genomic_DNA"/>
</dbReference>
<dbReference type="GO" id="GO:0005829">
    <property type="term" value="C:cytosol"/>
    <property type="evidence" value="ECO:0007669"/>
    <property type="project" value="TreeGrafter"/>
</dbReference>
<dbReference type="PROSITE" id="PS00070">
    <property type="entry name" value="ALDEHYDE_DEHYDR_CYS"/>
    <property type="match status" value="1"/>
</dbReference>
<dbReference type="InterPro" id="IPR050740">
    <property type="entry name" value="Aldehyde_DH_Superfamily"/>
</dbReference>
<dbReference type="InterPro" id="IPR016163">
    <property type="entry name" value="Ald_DH_C"/>
</dbReference>
<organism evidence="7 8">
    <name type="scientific">Cuniculiplasma divulgatum</name>
    <dbReference type="NCBI Taxonomy" id="1673428"/>
    <lineage>
        <taxon>Archaea</taxon>
        <taxon>Methanobacteriati</taxon>
        <taxon>Thermoplasmatota</taxon>
        <taxon>Thermoplasmata</taxon>
        <taxon>Thermoplasmatales</taxon>
        <taxon>Cuniculiplasmataceae</taxon>
        <taxon>Cuniculiplasma</taxon>
    </lineage>
</organism>
<evidence type="ECO:0000256" key="2">
    <source>
        <dbReference type="ARBA" id="ARBA00011881"/>
    </source>
</evidence>